<name>A0ACB9TTP7_HOLOL</name>
<gene>
    <name evidence="1" type="ORF">MML48_1g14269</name>
</gene>
<evidence type="ECO:0000313" key="2">
    <source>
        <dbReference type="Proteomes" id="UP001056778"/>
    </source>
</evidence>
<sequence length="121" mass="13083">MLGTGNSNNYTDQIEEEIQPYANTILMVQELLAQVAPALIVLVLGPWSDQHGRRPVLIVNMIGFCLGGIAAVIVASIDSLSAWYFTGCSLFIALFGGVTPFLTAIICYISDITTAENRGFR</sequence>
<dbReference type="Proteomes" id="UP001056778">
    <property type="component" value="Chromosome 1"/>
</dbReference>
<evidence type="ECO:0000313" key="1">
    <source>
        <dbReference type="EMBL" id="KAI4470156.1"/>
    </source>
</evidence>
<organism evidence="1 2">
    <name type="scientific">Holotrichia oblita</name>
    <name type="common">Chafer beetle</name>
    <dbReference type="NCBI Taxonomy" id="644536"/>
    <lineage>
        <taxon>Eukaryota</taxon>
        <taxon>Metazoa</taxon>
        <taxon>Ecdysozoa</taxon>
        <taxon>Arthropoda</taxon>
        <taxon>Hexapoda</taxon>
        <taxon>Insecta</taxon>
        <taxon>Pterygota</taxon>
        <taxon>Neoptera</taxon>
        <taxon>Endopterygota</taxon>
        <taxon>Coleoptera</taxon>
        <taxon>Polyphaga</taxon>
        <taxon>Scarabaeiformia</taxon>
        <taxon>Scarabaeidae</taxon>
        <taxon>Melolonthinae</taxon>
        <taxon>Holotrichia</taxon>
    </lineage>
</organism>
<proteinExistence type="predicted"/>
<reference evidence="1" key="1">
    <citation type="submission" date="2022-04" db="EMBL/GenBank/DDBJ databases">
        <title>Chromosome-scale genome assembly of Holotrichia oblita Faldermann.</title>
        <authorList>
            <person name="Rongchong L."/>
        </authorList>
    </citation>
    <scope>NUCLEOTIDE SEQUENCE</scope>
    <source>
        <strain evidence="1">81SQS9</strain>
    </source>
</reference>
<accession>A0ACB9TTP7</accession>
<comment type="caution">
    <text evidence="1">The sequence shown here is derived from an EMBL/GenBank/DDBJ whole genome shotgun (WGS) entry which is preliminary data.</text>
</comment>
<dbReference type="EMBL" id="CM043015">
    <property type="protein sequence ID" value="KAI4470156.1"/>
    <property type="molecule type" value="Genomic_DNA"/>
</dbReference>
<protein>
    <submittedName>
        <fullName evidence="1">MFS transporter</fullName>
    </submittedName>
</protein>
<keyword evidence="2" id="KW-1185">Reference proteome</keyword>